<dbReference type="CDD" id="cd07814">
    <property type="entry name" value="SRPBCC_CalC_Aha1-like"/>
    <property type="match status" value="1"/>
</dbReference>
<comment type="similarity">
    <text evidence="1">Belongs to the AHA1 family.</text>
</comment>
<protein>
    <submittedName>
        <fullName evidence="3">ATPase</fullName>
    </submittedName>
</protein>
<organism evidence="3 4">
    <name type="scientific">Niabella soli DSM 19437</name>
    <dbReference type="NCBI Taxonomy" id="929713"/>
    <lineage>
        <taxon>Bacteria</taxon>
        <taxon>Pseudomonadati</taxon>
        <taxon>Bacteroidota</taxon>
        <taxon>Chitinophagia</taxon>
        <taxon>Chitinophagales</taxon>
        <taxon>Chitinophagaceae</taxon>
        <taxon>Niabella</taxon>
    </lineage>
</organism>
<dbReference type="OrthoDB" id="2355173at2"/>
<name>W0EVD6_9BACT</name>
<dbReference type="RefSeq" id="WP_008583047.1">
    <property type="nucleotide sequence ID" value="NZ_CP007035.1"/>
</dbReference>
<dbReference type="STRING" id="929713.NIASO_05140"/>
<dbReference type="KEGG" id="nso:NIASO_05140"/>
<sequence length="165" mass="18445">MQRTIRLKAVLPYPPERVWQALTHPGLLGSWFMKNDIKPEPGHSFTFRMAPQRGWDGITHCEVIAVEPQKLIAYTYRGEASGEKALACAGIHSGTADKITKGIFTKLDTIVRFSLEPTCGGTLLHLEQSGYKGLKLIIISLIMQMGWKRQLKKKLPAALQKMTTV</sequence>
<evidence type="ECO:0000313" key="4">
    <source>
        <dbReference type="Proteomes" id="UP000003586"/>
    </source>
</evidence>
<dbReference type="Proteomes" id="UP000003586">
    <property type="component" value="Chromosome"/>
</dbReference>
<dbReference type="AlphaFoldDB" id="W0EVD6"/>
<evidence type="ECO:0000256" key="1">
    <source>
        <dbReference type="ARBA" id="ARBA00006817"/>
    </source>
</evidence>
<dbReference type="EMBL" id="CP007035">
    <property type="protein sequence ID" value="AHF14737.1"/>
    <property type="molecule type" value="Genomic_DNA"/>
</dbReference>
<dbReference type="InterPro" id="IPR023393">
    <property type="entry name" value="START-like_dom_sf"/>
</dbReference>
<keyword evidence="4" id="KW-1185">Reference proteome</keyword>
<dbReference type="SUPFAM" id="SSF55961">
    <property type="entry name" value="Bet v1-like"/>
    <property type="match status" value="1"/>
</dbReference>
<feature type="domain" description="Activator of Hsp90 ATPase homologue 1/2-like C-terminal" evidence="2">
    <location>
        <begin position="13"/>
        <end position="159"/>
    </location>
</feature>
<dbReference type="eggNOG" id="COG3832">
    <property type="taxonomic scope" value="Bacteria"/>
</dbReference>
<dbReference type="HOGENOM" id="CLU_108923_9_1_10"/>
<gene>
    <name evidence="3" type="ORF">NIASO_05140</name>
</gene>
<accession>W0EVD6</accession>
<proteinExistence type="inferred from homology"/>
<reference evidence="3 4" key="1">
    <citation type="submission" date="2013-12" db="EMBL/GenBank/DDBJ databases">
        <authorList>
            <consortium name="DOE Joint Genome Institute"/>
            <person name="Eisen J."/>
            <person name="Huntemann M."/>
            <person name="Han J."/>
            <person name="Chen A."/>
            <person name="Kyrpides N."/>
            <person name="Mavromatis K."/>
            <person name="Markowitz V."/>
            <person name="Palaniappan K."/>
            <person name="Ivanova N."/>
            <person name="Schaumberg A."/>
            <person name="Pati A."/>
            <person name="Liolios K."/>
            <person name="Nordberg H.P."/>
            <person name="Cantor M.N."/>
            <person name="Hua S.X."/>
            <person name="Woyke T."/>
        </authorList>
    </citation>
    <scope>NUCLEOTIDE SEQUENCE [LARGE SCALE GENOMIC DNA]</scope>
    <source>
        <strain evidence="4">DSM 19437</strain>
    </source>
</reference>
<evidence type="ECO:0000259" key="2">
    <source>
        <dbReference type="Pfam" id="PF08327"/>
    </source>
</evidence>
<dbReference type="Pfam" id="PF08327">
    <property type="entry name" value="AHSA1"/>
    <property type="match status" value="1"/>
</dbReference>
<dbReference type="Gene3D" id="3.30.530.20">
    <property type="match status" value="1"/>
</dbReference>
<evidence type="ECO:0000313" key="3">
    <source>
        <dbReference type="EMBL" id="AHF14737.1"/>
    </source>
</evidence>
<dbReference type="InterPro" id="IPR013538">
    <property type="entry name" value="ASHA1/2-like_C"/>
</dbReference>